<comment type="cofactor">
    <cofactor evidence="13">
        <name>Mg(2+)</name>
        <dbReference type="ChEBI" id="CHEBI:18420"/>
    </cofactor>
</comment>
<dbReference type="PIRSF" id="PIRSF004682">
    <property type="entry name" value="GmhB"/>
    <property type="match status" value="1"/>
</dbReference>
<dbReference type="PANTHER" id="PTHR42891:SF1">
    <property type="entry name" value="D-GLYCERO-BETA-D-MANNO-HEPTOSE-1,7-BISPHOSPHATE 7-PHOSPHATASE"/>
    <property type="match status" value="1"/>
</dbReference>
<feature type="active site" description="Nucleophile" evidence="10">
    <location>
        <position position="15"/>
    </location>
</feature>
<evidence type="ECO:0000256" key="10">
    <source>
        <dbReference type="PIRSR" id="PIRSR004682-1"/>
    </source>
</evidence>
<evidence type="ECO:0000256" key="13">
    <source>
        <dbReference type="PIRSR" id="PIRSR004682-4"/>
    </source>
</evidence>
<keyword evidence="3 13" id="KW-0479">Metal-binding</keyword>
<dbReference type="InterPro" id="IPR004446">
    <property type="entry name" value="Heptose_bisP_phosphatase"/>
</dbReference>
<comment type="similarity">
    <text evidence="8 9">Belongs to the gmhB family.</text>
</comment>
<dbReference type="GO" id="GO:0005975">
    <property type="term" value="P:carbohydrate metabolic process"/>
    <property type="evidence" value="ECO:0007669"/>
    <property type="project" value="InterPro"/>
</dbReference>
<evidence type="ECO:0000313" key="14">
    <source>
        <dbReference type="EMBL" id="MUH73503.1"/>
    </source>
</evidence>
<evidence type="ECO:0000256" key="1">
    <source>
        <dbReference type="ARBA" id="ARBA00004496"/>
    </source>
</evidence>
<dbReference type="NCBIfam" id="TIGR00213">
    <property type="entry name" value="GmhB_yaeD"/>
    <property type="match status" value="1"/>
</dbReference>
<feature type="site" description="Contributes to substrate recognition" evidence="12">
    <location>
        <position position="114"/>
    </location>
</feature>
<keyword evidence="6 9" id="KW-0119">Carbohydrate metabolism</keyword>
<evidence type="ECO:0000256" key="2">
    <source>
        <dbReference type="ARBA" id="ARBA00022490"/>
    </source>
</evidence>
<dbReference type="Proteomes" id="UP000439994">
    <property type="component" value="Unassembled WGS sequence"/>
</dbReference>
<dbReference type="InterPro" id="IPR023214">
    <property type="entry name" value="HAD_sf"/>
</dbReference>
<feature type="binding site" evidence="11">
    <location>
        <begin position="114"/>
        <end position="115"/>
    </location>
    <ligand>
        <name>substrate</name>
    </ligand>
</feature>
<evidence type="ECO:0000256" key="3">
    <source>
        <dbReference type="ARBA" id="ARBA00022723"/>
    </source>
</evidence>
<keyword evidence="5 13" id="KW-0862">Zinc</keyword>
<dbReference type="Pfam" id="PF13242">
    <property type="entry name" value="Hydrolase_like"/>
    <property type="match status" value="1"/>
</dbReference>
<feature type="binding site" evidence="13">
    <location>
        <position position="111"/>
    </location>
    <ligand>
        <name>Zn(2+)</name>
        <dbReference type="ChEBI" id="CHEBI:29105"/>
    </ligand>
</feature>
<dbReference type="GO" id="GO:0005737">
    <property type="term" value="C:cytoplasm"/>
    <property type="evidence" value="ECO:0007669"/>
    <property type="project" value="UniProtKB-SubCell"/>
</dbReference>
<keyword evidence="15" id="KW-1185">Reference proteome</keyword>
<comment type="cofactor">
    <cofactor evidence="13">
        <name>Zn(2+)</name>
        <dbReference type="ChEBI" id="CHEBI:29105"/>
    </cofactor>
</comment>
<feature type="binding site" evidence="11">
    <location>
        <position position="141"/>
    </location>
    <ligand>
        <name>substrate</name>
    </ligand>
</feature>
<dbReference type="NCBIfam" id="NF006506">
    <property type="entry name" value="PRK08942.1"/>
    <property type="match status" value="1"/>
</dbReference>
<dbReference type="RefSeq" id="WP_155696817.1">
    <property type="nucleotide sequence ID" value="NZ_BAAAFQ010000011.1"/>
</dbReference>
<feature type="binding site" evidence="13">
    <location>
        <position position="98"/>
    </location>
    <ligand>
        <name>Zn(2+)</name>
        <dbReference type="ChEBI" id="CHEBI:29105"/>
    </ligand>
</feature>
<dbReference type="CDD" id="cd07503">
    <property type="entry name" value="HAD_HisB-N"/>
    <property type="match status" value="1"/>
</dbReference>
<proteinExistence type="inferred from homology"/>
<evidence type="ECO:0000256" key="7">
    <source>
        <dbReference type="ARBA" id="ARBA00031828"/>
    </source>
</evidence>
<comment type="subcellular location">
    <subcellularLocation>
        <location evidence="1 9">Cytoplasm</location>
    </subcellularLocation>
</comment>
<dbReference type="GO" id="GO:0016791">
    <property type="term" value="F:phosphatase activity"/>
    <property type="evidence" value="ECO:0007669"/>
    <property type="project" value="InterPro"/>
</dbReference>
<gene>
    <name evidence="14" type="primary">gmhB</name>
    <name evidence="14" type="ORF">GNP35_14030</name>
</gene>
<feature type="site" description="Stabilizes the phosphoryl group" evidence="12">
    <location>
        <position position="115"/>
    </location>
</feature>
<feature type="binding site" evidence="13">
    <location>
        <position position="113"/>
    </location>
    <ligand>
        <name>Zn(2+)</name>
        <dbReference type="ChEBI" id="CHEBI:29105"/>
    </ligand>
</feature>
<dbReference type="InterPro" id="IPR006549">
    <property type="entry name" value="HAD-SF_hydro_IIIA"/>
</dbReference>
<feature type="binding site" evidence="13">
    <location>
        <position position="96"/>
    </location>
    <ligand>
        <name>Zn(2+)</name>
        <dbReference type="ChEBI" id="CHEBI:29105"/>
    </ligand>
</feature>
<dbReference type="NCBIfam" id="TIGR01662">
    <property type="entry name" value="HAD-SF-IIIA"/>
    <property type="match status" value="1"/>
</dbReference>
<feature type="binding site" evidence="11">
    <location>
        <begin position="57"/>
        <end position="60"/>
    </location>
    <ligand>
        <name>substrate</name>
    </ligand>
</feature>
<feature type="binding site" evidence="13">
    <location>
        <position position="15"/>
    </location>
    <ligand>
        <name>Mg(2+)</name>
        <dbReference type="ChEBI" id="CHEBI:18420"/>
    </ligand>
</feature>
<organism evidence="14 15">
    <name type="scientific">Psychrosphaera haliotis</name>
    <dbReference type="NCBI Taxonomy" id="555083"/>
    <lineage>
        <taxon>Bacteria</taxon>
        <taxon>Pseudomonadati</taxon>
        <taxon>Pseudomonadota</taxon>
        <taxon>Gammaproteobacteria</taxon>
        <taxon>Alteromonadales</taxon>
        <taxon>Pseudoalteromonadaceae</taxon>
        <taxon>Psychrosphaera</taxon>
    </lineage>
</organism>
<dbReference type="OrthoDB" id="9781367at2"/>
<dbReference type="SUPFAM" id="SSF56784">
    <property type="entry name" value="HAD-like"/>
    <property type="match status" value="1"/>
</dbReference>
<dbReference type="EMBL" id="WOCD01000005">
    <property type="protein sequence ID" value="MUH73503.1"/>
    <property type="molecule type" value="Genomic_DNA"/>
</dbReference>
<keyword evidence="13" id="KW-0460">Magnesium</keyword>
<feature type="binding site" evidence="11">
    <location>
        <begin position="23"/>
        <end position="26"/>
    </location>
    <ligand>
        <name>substrate</name>
    </ligand>
</feature>
<dbReference type="PANTHER" id="PTHR42891">
    <property type="entry name" value="D-GLYCERO-BETA-D-MANNO-HEPTOSE-1,7-BISPHOSPHATE 7-PHOSPHATASE"/>
    <property type="match status" value="1"/>
</dbReference>
<feature type="binding site" evidence="13">
    <location>
        <position position="17"/>
    </location>
    <ligand>
        <name>Mg(2+)</name>
        <dbReference type="ChEBI" id="CHEBI:18420"/>
    </ligand>
</feature>
<evidence type="ECO:0000256" key="9">
    <source>
        <dbReference type="PIRNR" id="PIRNR004682"/>
    </source>
</evidence>
<dbReference type="FunFam" id="3.40.50.1000:FF:000037">
    <property type="entry name" value="D,D-heptose 1,7-bisphosphate phosphatase"/>
    <property type="match status" value="1"/>
</dbReference>
<dbReference type="GO" id="GO:0046872">
    <property type="term" value="F:metal ion binding"/>
    <property type="evidence" value="ECO:0007669"/>
    <property type="project" value="UniProtKB-KW"/>
</dbReference>
<evidence type="ECO:0000256" key="8">
    <source>
        <dbReference type="ARBA" id="ARBA00061616"/>
    </source>
</evidence>
<feature type="binding site" evidence="13">
    <location>
        <position position="140"/>
    </location>
    <ligand>
        <name>Mg(2+)</name>
        <dbReference type="ChEBI" id="CHEBI:18420"/>
    </ligand>
</feature>
<keyword evidence="4 9" id="KW-0378">Hydrolase</keyword>
<dbReference type="NCBIfam" id="TIGR01656">
    <property type="entry name" value="Histidinol-ppas"/>
    <property type="match status" value="1"/>
</dbReference>
<name>A0A6N8FAL6_9GAMM</name>
<reference evidence="14 15" key="1">
    <citation type="submission" date="2019-11" db="EMBL/GenBank/DDBJ databases">
        <title>P. haliotis isolates from Z. marina roots.</title>
        <authorList>
            <person name="Cohen M."/>
            <person name="Jospin G."/>
            <person name="Eisen J.A."/>
            <person name="Coil D.A."/>
        </authorList>
    </citation>
    <scope>NUCLEOTIDE SEQUENCE [LARGE SCALE GENOMIC DNA]</scope>
    <source>
        <strain evidence="14 15">UCD-MCMsp1aY</strain>
    </source>
</reference>
<evidence type="ECO:0000256" key="12">
    <source>
        <dbReference type="PIRSR" id="PIRSR004682-3"/>
    </source>
</evidence>
<dbReference type="InterPro" id="IPR006543">
    <property type="entry name" value="Histidinol-phos"/>
</dbReference>
<dbReference type="InterPro" id="IPR036412">
    <property type="entry name" value="HAD-like_sf"/>
</dbReference>
<evidence type="ECO:0000256" key="6">
    <source>
        <dbReference type="ARBA" id="ARBA00023277"/>
    </source>
</evidence>
<feature type="binding site" evidence="11">
    <location>
        <begin position="15"/>
        <end position="17"/>
    </location>
    <ligand>
        <name>substrate</name>
    </ligand>
</feature>
<accession>A0A6N8FAL6</accession>
<dbReference type="EC" id="3.1.3.-" evidence="9"/>
<evidence type="ECO:0000256" key="5">
    <source>
        <dbReference type="ARBA" id="ARBA00022833"/>
    </source>
</evidence>
<evidence type="ECO:0000256" key="4">
    <source>
        <dbReference type="ARBA" id="ARBA00022801"/>
    </source>
</evidence>
<protein>
    <recommendedName>
        <fullName evidence="7 9">D,D-heptose 1,7-bisphosphate phosphatase</fullName>
        <ecNumber evidence="9">3.1.3.-</ecNumber>
    </recommendedName>
</protein>
<evidence type="ECO:0000256" key="11">
    <source>
        <dbReference type="PIRSR" id="PIRSR004682-2"/>
    </source>
</evidence>
<feature type="site" description="Stabilizes the phosphoryl group" evidence="12">
    <location>
        <position position="57"/>
    </location>
</feature>
<comment type="caution">
    <text evidence="14">The sequence shown here is derived from an EMBL/GenBank/DDBJ whole genome shotgun (WGS) entry which is preliminary data.</text>
</comment>
<dbReference type="AlphaFoldDB" id="A0A6N8FAL6"/>
<dbReference type="Gene3D" id="3.40.50.1000">
    <property type="entry name" value="HAD superfamily/HAD-like"/>
    <property type="match status" value="1"/>
</dbReference>
<feature type="active site" description="Proton donor" evidence="10">
    <location>
        <position position="17"/>
    </location>
</feature>
<sequence>MSLTFNNKNKALFLDRDGVINVDHGYVYKPEEFEFIADVFSAVKAFSDDGFLIVVITNQSGIGRGYYSESQFDHLTQWMMNEFKSRGITISTVKFCPHHPKNAQPEYLMDCDCRKPAPGMILDAISELNIDPAQSIFVGDKESDMKAASSANVQFKYLVESGQTFSDQQAQSADAVFSDLSALTQYWFNRSN</sequence>
<evidence type="ECO:0000313" key="15">
    <source>
        <dbReference type="Proteomes" id="UP000439994"/>
    </source>
</evidence>
<keyword evidence="2 9" id="KW-0963">Cytoplasm</keyword>
<feature type="binding site" evidence="13">
    <location>
        <position position="141"/>
    </location>
    <ligand>
        <name>Mg(2+)</name>
        <dbReference type="ChEBI" id="CHEBI:18420"/>
    </ligand>
</feature>